<evidence type="ECO:0000256" key="6">
    <source>
        <dbReference type="ARBA" id="ARBA00023136"/>
    </source>
</evidence>
<feature type="domain" description="ABC transmembrane type-1" evidence="8">
    <location>
        <begin position="120"/>
        <end position="334"/>
    </location>
</feature>
<proteinExistence type="inferred from homology"/>
<dbReference type="GO" id="GO:0055085">
    <property type="term" value="P:transmembrane transport"/>
    <property type="evidence" value="ECO:0007669"/>
    <property type="project" value="InterPro"/>
</dbReference>
<evidence type="ECO:0000256" key="2">
    <source>
        <dbReference type="ARBA" id="ARBA00022448"/>
    </source>
</evidence>
<dbReference type="AlphaFoldDB" id="A0A7D5JCE0"/>
<keyword evidence="4 7" id="KW-0812">Transmembrane</keyword>
<dbReference type="CDD" id="cd06261">
    <property type="entry name" value="TM_PBP2"/>
    <property type="match status" value="1"/>
</dbReference>
<evidence type="ECO:0000313" key="10">
    <source>
        <dbReference type="Proteomes" id="UP000509638"/>
    </source>
</evidence>
<dbReference type="PANTHER" id="PTHR30193:SF37">
    <property type="entry name" value="INNER MEMBRANE ABC TRANSPORTER PERMEASE PROTEIN YCJO"/>
    <property type="match status" value="1"/>
</dbReference>
<evidence type="ECO:0000256" key="5">
    <source>
        <dbReference type="ARBA" id="ARBA00022989"/>
    </source>
</evidence>
<evidence type="ECO:0000313" key="9">
    <source>
        <dbReference type="EMBL" id="QLD10780.1"/>
    </source>
</evidence>
<dbReference type="InterPro" id="IPR000515">
    <property type="entry name" value="MetI-like"/>
</dbReference>
<dbReference type="SUPFAM" id="SSF161098">
    <property type="entry name" value="MetI-like"/>
    <property type="match status" value="1"/>
</dbReference>
<feature type="transmembrane region" description="Helical" evidence="7">
    <location>
        <begin position="157"/>
        <end position="177"/>
    </location>
</feature>
<dbReference type="Pfam" id="PF00528">
    <property type="entry name" value="BPD_transp_1"/>
    <property type="match status" value="1"/>
</dbReference>
<feature type="transmembrane region" description="Helical" evidence="7">
    <location>
        <begin position="261"/>
        <end position="281"/>
    </location>
</feature>
<evidence type="ECO:0000256" key="3">
    <source>
        <dbReference type="ARBA" id="ARBA00022475"/>
    </source>
</evidence>
<comment type="subcellular location">
    <subcellularLocation>
        <location evidence="1 7">Cell membrane</location>
        <topology evidence="1 7">Multi-pass membrane protein</topology>
    </subcellularLocation>
</comment>
<feature type="transmembrane region" description="Helical" evidence="7">
    <location>
        <begin position="60"/>
        <end position="82"/>
    </location>
</feature>
<dbReference type="PANTHER" id="PTHR30193">
    <property type="entry name" value="ABC TRANSPORTER PERMEASE PROTEIN"/>
    <property type="match status" value="1"/>
</dbReference>
<evidence type="ECO:0000256" key="7">
    <source>
        <dbReference type="RuleBase" id="RU363032"/>
    </source>
</evidence>
<reference evidence="9 10" key="1">
    <citation type="submission" date="2020-06" db="EMBL/GenBank/DDBJ databases">
        <authorList>
            <person name="Jo H."/>
        </authorList>
    </citation>
    <scope>NUCLEOTIDE SEQUENCE [LARGE SCALE GENOMIC DNA]</scope>
    <source>
        <strain evidence="9 10">I46</strain>
    </source>
</reference>
<dbReference type="GO" id="GO:0005886">
    <property type="term" value="C:plasma membrane"/>
    <property type="evidence" value="ECO:0007669"/>
    <property type="project" value="UniProtKB-SubCell"/>
</dbReference>
<keyword evidence="6 7" id="KW-0472">Membrane</keyword>
<evidence type="ECO:0000259" key="8">
    <source>
        <dbReference type="PROSITE" id="PS50928"/>
    </source>
</evidence>
<organism evidence="9 10">
    <name type="scientific">Microbacterium oleivorans</name>
    <dbReference type="NCBI Taxonomy" id="273677"/>
    <lineage>
        <taxon>Bacteria</taxon>
        <taxon>Bacillati</taxon>
        <taxon>Actinomycetota</taxon>
        <taxon>Actinomycetes</taxon>
        <taxon>Micrococcales</taxon>
        <taxon>Microbacteriaceae</taxon>
        <taxon>Microbacterium</taxon>
    </lineage>
</organism>
<gene>
    <name evidence="9" type="ORF">HW566_02675</name>
</gene>
<dbReference type="PROSITE" id="PS50928">
    <property type="entry name" value="ABC_TM1"/>
    <property type="match status" value="1"/>
</dbReference>
<feature type="transmembrane region" description="Helical" evidence="7">
    <location>
        <begin position="124"/>
        <end position="145"/>
    </location>
</feature>
<protein>
    <submittedName>
        <fullName evidence="9">Sugar ABC transporter permease</fullName>
    </submittedName>
</protein>
<evidence type="ECO:0000256" key="1">
    <source>
        <dbReference type="ARBA" id="ARBA00004651"/>
    </source>
</evidence>
<keyword evidence="5 7" id="KW-1133">Transmembrane helix</keyword>
<keyword evidence="2 7" id="KW-0813">Transport</keyword>
<dbReference type="InterPro" id="IPR035906">
    <property type="entry name" value="MetI-like_sf"/>
</dbReference>
<feature type="transmembrane region" description="Helical" evidence="7">
    <location>
        <begin position="315"/>
        <end position="338"/>
    </location>
</feature>
<dbReference type="Proteomes" id="UP000509638">
    <property type="component" value="Chromosome"/>
</dbReference>
<dbReference type="Gene3D" id="1.10.3720.10">
    <property type="entry name" value="MetI-like"/>
    <property type="match status" value="1"/>
</dbReference>
<feature type="transmembrane region" description="Helical" evidence="7">
    <location>
        <begin position="207"/>
        <end position="230"/>
    </location>
</feature>
<evidence type="ECO:0000256" key="4">
    <source>
        <dbReference type="ARBA" id="ARBA00022692"/>
    </source>
</evidence>
<accession>A0A7D5JCE0</accession>
<sequence length="345" mass="37530">MPVTDQSSAQGQTTAVAAAVRLRGRGPLDDLPEGASDELAPVSVAPPPARRIRRFRGVRWAMLGFVAPALVVYLLMVILPSLQSLQLSFTDWDGISDDYAYVGGRNYEEIVSSGRFWNAVKNTLLLGLGSAVIINVISLAVALMLDKLVHLQGFFRTAVYLPSLVSGFILATIWKYLLNFNFGSVNTVLRDVGMPEWARDWLGDSDIVVWVILFIVCFTLGGNTTLIYLANLQSVPPDLIEAARIDGATGRQVFRHVTWPMLAGAVTVNMTLAMIAGWTIFDQVLVLTAGGPGFVSETMAFFIYKVGFGEYRAGFGSAAAILLFLVVIVSTVAANAYMRKREIQA</sequence>
<comment type="similarity">
    <text evidence="7">Belongs to the binding-protein-dependent transport system permease family.</text>
</comment>
<dbReference type="InterPro" id="IPR051393">
    <property type="entry name" value="ABC_transporter_permease"/>
</dbReference>
<keyword evidence="3" id="KW-1003">Cell membrane</keyword>
<name>A0A7D5JCE0_9MICO</name>
<dbReference type="EMBL" id="CP058316">
    <property type="protein sequence ID" value="QLD10780.1"/>
    <property type="molecule type" value="Genomic_DNA"/>
</dbReference>